<keyword evidence="2" id="KW-0862">Zinc</keyword>
<feature type="domain" description="Zn(2)-C6 fungal-type" evidence="7">
    <location>
        <begin position="43"/>
        <end position="73"/>
    </location>
</feature>
<keyword evidence="3" id="KW-0805">Transcription regulation</keyword>
<protein>
    <recommendedName>
        <fullName evidence="7">Zn(2)-C6 fungal-type domain-containing protein</fullName>
    </recommendedName>
</protein>
<dbReference type="AlphaFoldDB" id="A0A0A1T8W5"/>
<keyword evidence="4" id="KW-0238">DNA-binding</keyword>
<keyword evidence="9" id="KW-1185">Reference proteome</keyword>
<dbReference type="PROSITE" id="PS50048">
    <property type="entry name" value="ZN2_CY6_FUNGAL_2"/>
    <property type="match status" value="1"/>
</dbReference>
<evidence type="ECO:0000313" key="9">
    <source>
        <dbReference type="Proteomes" id="UP000039046"/>
    </source>
</evidence>
<dbReference type="OrthoDB" id="3145928at2759"/>
<dbReference type="InterPro" id="IPR036864">
    <property type="entry name" value="Zn2-C6_fun-type_DNA-bd_sf"/>
</dbReference>
<dbReference type="PANTHER" id="PTHR36206:SF13">
    <property type="entry name" value="TRANSCRIPTIONAL REGULATORY PROTEIN MOC3"/>
    <property type="match status" value="1"/>
</dbReference>
<dbReference type="GO" id="GO:0003677">
    <property type="term" value="F:DNA binding"/>
    <property type="evidence" value="ECO:0007669"/>
    <property type="project" value="UniProtKB-KW"/>
</dbReference>
<dbReference type="EMBL" id="CDHN01000001">
    <property type="protein sequence ID" value="CEJ82707.1"/>
    <property type="molecule type" value="Genomic_DNA"/>
</dbReference>
<evidence type="ECO:0000259" key="7">
    <source>
        <dbReference type="PROSITE" id="PS50048"/>
    </source>
</evidence>
<keyword evidence="5" id="KW-0804">Transcription</keyword>
<evidence type="ECO:0000256" key="4">
    <source>
        <dbReference type="ARBA" id="ARBA00023125"/>
    </source>
</evidence>
<dbReference type="SUPFAM" id="SSF57701">
    <property type="entry name" value="Zn2/Cys6 DNA-binding domain"/>
    <property type="match status" value="1"/>
</dbReference>
<dbReference type="GO" id="GO:0000981">
    <property type="term" value="F:DNA-binding transcription factor activity, RNA polymerase II-specific"/>
    <property type="evidence" value="ECO:0007669"/>
    <property type="project" value="InterPro"/>
</dbReference>
<dbReference type="HOGENOM" id="CLU_011409_6_2_1"/>
<dbReference type="Gene3D" id="4.10.240.10">
    <property type="entry name" value="Zn(2)-C6 fungal-type DNA-binding domain"/>
    <property type="match status" value="1"/>
</dbReference>
<dbReference type="Pfam" id="PF00172">
    <property type="entry name" value="Zn_clus"/>
    <property type="match status" value="1"/>
</dbReference>
<name>A0A0A1T8W5_9HYPO</name>
<dbReference type="CDD" id="cd00067">
    <property type="entry name" value="GAL4"/>
    <property type="match status" value="1"/>
</dbReference>
<reference evidence="8 9" key="1">
    <citation type="journal article" date="2015" name="Genome Announc.">
        <title>Draft Genome Sequence and Gene Annotation of the Entomopathogenic Fungus Verticillium hemipterigenum.</title>
        <authorList>
            <person name="Horn F."/>
            <person name="Habel A."/>
            <person name="Scharf D.H."/>
            <person name="Dworschak J."/>
            <person name="Brakhage A.A."/>
            <person name="Guthke R."/>
            <person name="Hertweck C."/>
            <person name="Linde J."/>
        </authorList>
    </citation>
    <scope>NUCLEOTIDE SEQUENCE [LARGE SCALE GENOMIC DNA]</scope>
</reference>
<keyword evidence="1" id="KW-0479">Metal-binding</keyword>
<evidence type="ECO:0000256" key="6">
    <source>
        <dbReference type="ARBA" id="ARBA00023242"/>
    </source>
</evidence>
<dbReference type="InterPro" id="IPR052360">
    <property type="entry name" value="Transcr_Regulatory_Proteins"/>
</dbReference>
<organism evidence="8 9">
    <name type="scientific">[Torrubiella] hemipterigena</name>
    <dbReference type="NCBI Taxonomy" id="1531966"/>
    <lineage>
        <taxon>Eukaryota</taxon>
        <taxon>Fungi</taxon>
        <taxon>Dikarya</taxon>
        <taxon>Ascomycota</taxon>
        <taxon>Pezizomycotina</taxon>
        <taxon>Sordariomycetes</taxon>
        <taxon>Hypocreomycetidae</taxon>
        <taxon>Hypocreales</taxon>
        <taxon>Clavicipitaceae</taxon>
        <taxon>Clavicipitaceae incertae sedis</taxon>
        <taxon>'Torrubiella' clade</taxon>
    </lineage>
</organism>
<evidence type="ECO:0000256" key="1">
    <source>
        <dbReference type="ARBA" id="ARBA00022723"/>
    </source>
</evidence>
<evidence type="ECO:0000256" key="3">
    <source>
        <dbReference type="ARBA" id="ARBA00023015"/>
    </source>
</evidence>
<accession>A0A0A1T8W5</accession>
<evidence type="ECO:0000256" key="5">
    <source>
        <dbReference type="ARBA" id="ARBA00023163"/>
    </source>
</evidence>
<dbReference type="InterPro" id="IPR001138">
    <property type="entry name" value="Zn2Cys6_DnaBD"/>
</dbReference>
<proteinExistence type="predicted"/>
<evidence type="ECO:0000256" key="2">
    <source>
        <dbReference type="ARBA" id="ARBA00022833"/>
    </source>
</evidence>
<dbReference type="PROSITE" id="PS00463">
    <property type="entry name" value="ZN2_CY6_FUNGAL_1"/>
    <property type="match status" value="1"/>
</dbReference>
<sequence>MASVRPRLLESIPGQFLTLKLSPASTSLAPRRAKRFAPKSRAGCLVCRKRRIKCDEERPRCKRCVIGRWECQYAKTKEPLQPQRIVLLQPATYLCPAGIHPEGYEIDLFGTFRSSLVSVVGGAFNREFWRIDVPTAAQVYPSIWHGAVALTAIYKSIKVDKKSLRRVFGSNSTSSPTRNQLYQHALVHFNKSIQALAKSMASCPSDLSRISYRDKEMIIMTVILYIGLCGMLSDDHQLKSQCESFSRLLEAMQFGEEDPVSRNGIMSYNDLLSIILIIDVSIYEQMGLPGRWTRKWTVQCPQIDSFTCMTDAYLAMLPTQFLRLFKYEDVMAPSHQGSMKTRFRLDMLESYVARLGAFKESQRLITPHDRQTLEILDLIMELSFIREEIILAETRDEAIAANEKMLLALDKVDAAMGRMSSLGTAFSLEPPPYIFAPSLGRLLQIFLAVSSSPKVRRRGVELMRKWPYSEVGIRSDEAIAIMEIVQHHVATGPARTLPYQQSGLPILSSFKSNDGAELTFDPLNSCECIPDVFICRDHKMGDYEKDVYGPSPRYGIVSWYELRHNLPHTWYPFPY</sequence>
<dbReference type="PANTHER" id="PTHR36206">
    <property type="entry name" value="ASPERCRYPTIN BIOSYNTHESIS CLUSTER-SPECIFIC TRANSCRIPTION REGULATOR ATNN-RELATED"/>
    <property type="match status" value="1"/>
</dbReference>
<gene>
    <name evidence="8" type="ORF">VHEMI02756</name>
</gene>
<dbReference type="GO" id="GO:0008270">
    <property type="term" value="F:zinc ion binding"/>
    <property type="evidence" value="ECO:0007669"/>
    <property type="project" value="InterPro"/>
</dbReference>
<dbReference type="Proteomes" id="UP000039046">
    <property type="component" value="Unassembled WGS sequence"/>
</dbReference>
<dbReference type="SMART" id="SM00066">
    <property type="entry name" value="GAL4"/>
    <property type="match status" value="1"/>
</dbReference>
<evidence type="ECO:0000313" key="8">
    <source>
        <dbReference type="EMBL" id="CEJ82707.1"/>
    </source>
</evidence>
<keyword evidence="6" id="KW-0539">Nucleus</keyword>